<gene>
    <name evidence="6" type="ORF">GLOTRDRAFT_39791</name>
</gene>
<dbReference type="GeneID" id="19305937"/>
<dbReference type="InterPro" id="IPR001547">
    <property type="entry name" value="Glyco_hydro_5"/>
</dbReference>
<keyword evidence="3 4" id="KW-0326">Glycosidase</keyword>
<protein>
    <submittedName>
        <fullName evidence="6">Glycoside hydrolase</fullName>
    </submittedName>
</protein>
<dbReference type="GO" id="GO:0005576">
    <property type="term" value="C:extracellular region"/>
    <property type="evidence" value="ECO:0007669"/>
    <property type="project" value="TreeGrafter"/>
</dbReference>
<evidence type="ECO:0000256" key="3">
    <source>
        <dbReference type="ARBA" id="ARBA00023295"/>
    </source>
</evidence>
<evidence type="ECO:0000256" key="1">
    <source>
        <dbReference type="ARBA" id="ARBA00005641"/>
    </source>
</evidence>
<dbReference type="Pfam" id="PF00150">
    <property type="entry name" value="Cellulase"/>
    <property type="match status" value="1"/>
</dbReference>
<evidence type="ECO:0000256" key="4">
    <source>
        <dbReference type="RuleBase" id="RU361153"/>
    </source>
</evidence>
<dbReference type="eggNOG" id="ENOG502QVVM">
    <property type="taxonomic scope" value="Eukaryota"/>
</dbReference>
<evidence type="ECO:0000256" key="2">
    <source>
        <dbReference type="ARBA" id="ARBA00022801"/>
    </source>
</evidence>
<proteinExistence type="inferred from homology"/>
<dbReference type="GO" id="GO:0005737">
    <property type="term" value="C:cytoplasm"/>
    <property type="evidence" value="ECO:0007669"/>
    <property type="project" value="UniProtKB-ARBA"/>
</dbReference>
<dbReference type="Proteomes" id="UP000030669">
    <property type="component" value="Unassembled WGS sequence"/>
</dbReference>
<dbReference type="PANTHER" id="PTHR31297:SF43">
    <property type="entry name" value="GLUCAN 1,3-BETA-GLUCOSIDASE 3"/>
    <property type="match status" value="1"/>
</dbReference>
<dbReference type="InterPro" id="IPR050386">
    <property type="entry name" value="Glycosyl_hydrolase_5"/>
</dbReference>
<feature type="domain" description="Glycoside hydrolase family 5" evidence="5">
    <location>
        <begin position="90"/>
        <end position="382"/>
    </location>
</feature>
<dbReference type="EMBL" id="KB469300">
    <property type="protein sequence ID" value="EPQ56601.1"/>
    <property type="molecule type" value="Genomic_DNA"/>
</dbReference>
<dbReference type="SUPFAM" id="SSF51445">
    <property type="entry name" value="(Trans)glycosidases"/>
    <property type="match status" value="1"/>
</dbReference>
<keyword evidence="2 4" id="KW-0378">Hydrolase</keyword>
<dbReference type="PANTHER" id="PTHR31297">
    <property type="entry name" value="GLUCAN ENDO-1,6-BETA-GLUCOSIDASE B"/>
    <property type="match status" value="1"/>
</dbReference>
<evidence type="ECO:0000313" key="6">
    <source>
        <dbReference type="EMBL" id="EPQ56601.1"/>
    </source>
</evidence>
<dbReference type="HOGENOM" id="CLU_004624_8_2_1"/>
<keyword evidence="7" id="KW-1185">Reference proteome</keyword>
<dbReference type="STRING" id="670483.S7Q9K0"/>
<organism evidence="6 7">
    <name type="scientific">Gloeophyllum trabeum (strain ATCC 11539 / FP-39264 / Madison 617)</name>
    <name type="common">Brown rot fungus</name>
    <dbReference type="NCBI Taxonomy" id="670483"/>
    <lineage>
        <taxon>Eukaryota</taxon>
        <taxon>Fungi</taxon>
        <taxon>Dikarya</taxon>
        <taxon>Basidiomycota</taxon>
        <taxon>Agaricomycotina</taxon>
        <taxon>Agaricomycetes</taxon>
        <taxon>Gloeophyllales</taxon>
        <taxon>Gloeophyllaceae</taxon>
        <taxon>Gloeophyllum</taxon>
    </lineage>
</organism>
<comment type="similarity">
    <text evidence="1 4">Belongs to the glycosyl hydrolase 5 (cellulase A) family.</text>
</comment>
<dbReference type="AlphaFoldDB" id="S7Q9K0"/>
<reference evidence="6 7" key="1">
    <citation type="journal article" date="2012" name="Science">
        <title>The Paleozoic origin of enzymatic lignin decomposition reconstructed from 31 fungal genomes.</title>
        <authorList>
            <person name="Floudas D."/>
            <person name="Binder M."/>
            <person name="Riley R."/>
            <person name="Barry K."/>
            <person name="Blanchette R.A."/>
            <person name="Henrissat B."/>
            <person name="Martinez A.T."/>
            <person name="Otillar R."/>
            <person name="Spatafora J.W."/>
            <person name="Yadav J.S."/>
            <person name="Aerts A."/>
            <person name="Benoit I."/>
            <person name="Boyd A."/>
            <person name="Carlson A."/>
            <person name="Copeland A."/>
            <person name="Coutinho P.M."/>
            <person name="de Vries R.P."/>
            <person name="Ferreira P."/>
            <person name="Findley K."/>
            <person name="Foster B."/>
            <person name="Gaskell J."/>
            <person name="Glotzer D."/>
            <person name="Gorecki P."/>
            <person name="Heitman J."/>
            <person name="Hesse C."/>
            <person name="Hori C."/>
            <person name="Igarashi K."/>
            <person name="Jurgens J.A."/>
            <person name="Kallen N."/>
            <person name="Kersten P."/>
            <person name="Kohler A."/>
            <person name="Kuees U."/>
            <person name="Kumar T.K.A."/>
            <person name="Kuo A."/>
            <person name="LaButti K."/>
            <person name="Larrondo L.F."/>
            <person name="Lindquist E."/>
            <person name="Ling A."/>
            <person name="Lombard V."/>
            <person name="Lucas S."/>
            <person name="Lundell T."/>
            <person name="Martin R."/>
            <person name="McLaughlin D.J."/>
            <person name="Morgenstern I."/>
            <person name="Morin E."/>
            <person name="Murat C."/>
            <person name="Nagy L.G."/>
            <person name="Nolan M."/>
            <person name="Ohm R.A."/>
            <person name="Patyshakuliyeva A."/>
            <person name="Rokas A."/>
            <person name="Ruiz-Duenas F.J."/>
            <person name="Sabat G."/>
            <person name="Salamov A."/>
            <person name="Samejima M."/>
            <person name="Schmutz J."/>
            <person name="Slot J.C."/>
            <person name="St John F."/>
            <person name="Stenlid J."/>
            <person name="Sun H."/>
            <person name="Sun S."/>
            <person name="Syed K."/>
            <person name="Tsang A."/>
            <person name="Wiebenga A."/>
            <person name="Young D."/>
            <person name="Pisabarro A."/>
            <person name="Eastwood D.C."/>
            <person name="Martin F."/>
            <person name="Cullen D."/>
            <person name="Grigoriev I.V."/>
            <person name="Hibbett D.S."/>
        </authorList>
    </citation>
    <scope>NUCLEOTIDE SEQUENCE [LARGE SCALE GENOMIC DNA]</scope>
    <source>
        <strain evidence="6 7">ATCC 11539</strain>
    </source>
</reference>
<dbReference type="Gene3D" id="3.20.20.80">
    <property type="entry name" value="Glycosidases"/>
    <property type="match status" value="1"/>
</dbReference>
<dbReference type="KEGG" id="gtr:GLOTRDRAFT_39791"/>
<dbReference type="RefSeq" id="XP_007864797.1">
    <property type="nucleotide sequence ID" value="XM_007866606.1"/>
</dbReference>
<dbReference type="GO" id="GO:0009251">
    <property type="term" value="P:glucan catabolic process"/>
    <property type="evidence" value="ECO:0007669"/>
    <property type="project" value="TreeGrafter"/>
</dbReference>
<sequence>MHKLTDLFHRHGKSAINHTLHPEEPNAYPRTEAFPTGHDLYCYRKQRGVNLGSWFVLERWITESPFRNAAAPAQSDLDVARGSNAKEILEHHWDTWITETDWQWLAQHGINTVRLPIGYYHICGADPSVLDGTDFAQFHAVFEGAWSRITKAIAIANDLNIGVLLDLHAAPGKQNRDAHSGTSAPSPGFFTEHNMSHTTHILTTLVRNLPALPNVVGIELLNEPQPDAQDEALKRWYASTIAAVRAISPGMPIYISDCWRTDDYAGYISSLSKSHVDFVVLDHHLYRCFTQEDLNTPAEQHARALRDPNGSAASTFARVSQSLQNAGGALVVGEFSGALNPQSLAGLPGYSAEMSARRSFVKAEIDLLERFCAGWFFWTYKKEGGRDLGWGFRDVVDGGLWPNPGLVVRNECERDAGRSGRRNSARDKALGASLILARRI</sequence>
<dbReference type="FunFam" id="3.20.20.80:FF:000100">
    <property type="entry name" value="Glycoside hydrolase superfamily"/>
    <property type="match status" value="1"/>
</dbReference>
<dbReference type="OrthoDB" id="1887033at2759"/>
<accession>S7Q9K0</accession>
<evidence type="ECO:0000259" key="5">
    <source>
        <dbReference type="Pfam" id="PF00150"/>
    </source>
</evidence>
<name>S7Q9K0_GLOTA</name>
<dbReference type="InterPro" id="IPR017853">
    <property type="entry name" value="GH"/>
</dbReference>
<dbReference type="OMA" id="GWFFWTL"/>
<evidence type="ECO:0000313" key="7">
    <source>
        <dbReference type="Proteomes" id="UP000030669"/>
    </source>
</evidence>
<dbReference type="GO" id="GO:0009986">
    <property type="term" value="C:cell surface"/>
    <property type="evidence" value="ECO:0007669"/>
    <property type="project" value="TreeGrafter"/>
</dbReference>
<dbReference type="GO" id="GO:0046557">
    <property type="term" value="F:glucan endo-1,6-beta-glucosidase activity"/>
    <property type="evidence" value="ECO:0007669"/>
    <property type="project" value="TreeGrafter"/>
</dbReference>